<evidence type="ECO:0000256" key="1">
    <source>
        <dbReference type="SAM" id="MobiDB-lite"/>
    </source>
</evidence>
<feature type="compositionally biased region" description="Polar residues" evidence="1">
    <location>
        <begin position="93"/>
        <end position="102"/>
    </location>
</feature>
<dbReference type="AlphaFoldDB" id="A0A182JHW3"/>
<accession>A0A182JHW3</accession>
<reference evidence="2" key="1">
    <citation type="submission" date="2022-08" db="UniProtKB">
        <authorList>
            <consortium name="EnsemblMetazoa"/>
        </authorList>
    </citation>
    <scope>IDENTIFICATION</scope>
    <source>
        <strain evidence="2">EBRO</strain>
    </source>
</reference>
<sequence>MTKRRETFWISPSRHRGLPGAPPSSESPRRTVAVRAESASATPDVHGVFEVAPAPSAAACGGSDGGGDVATRTTGAFLTMTSDPHRQPWRHPTTPTLSQSTPGFPPGCDYGDVDGSP</sequence>
<dbReference type="VEuPathDB" id="VectorBase:AATE018406"/>
<protein>
    <submittedName>
        <fullName evidence="2">Uncharacterized protein</fullName>
    </submittedName>
</protein>
<dbReference type="EnsemblMetazoa" id="AATE018406-RA">
    <property type="protein sequence ID" value="AATE018406-PA.1"/>
    <property type="gene ID" value="AATE018406"/>
</dbReference>
<feature type="region of interest" description="Disordered" evidence="1">
    <location>
        <begin position="1"/>
        <end position="29"/>
    </location>
</feature>
<feature type="region of interest" description="Disordered" evidence="1">
    <location>
        <begin position="80"/>
        <end position="117"/>
    </location>
</feature>
<name>A0A182JHW3_ANOAO</name>
<organism evidence="2">
    <name type="scientific">Anopheles atroparvus</name>
    <name type="common">European mosquito</name>
    <dbReference type="NCBI Taxonomy" id="41427"/>
    <lineage>
        <taxon>Eukaryota</taxon>
        <taxon>Metazoa</taxon>
        <taxon>Ecdysozoa</taxon>
        <taxon>Arthropoda</taxon>
        <taxon>Hexapoda</taxon>
        <taxon>Insecta</taxon>
        <taxon>Pterygota</taxon>
        <taxon>Neoptera</taxon>
        <taxon>Endopterygota</taxon>
        <taxon>Diptera</taxon>
        <taxon>Nematocera</taxon>
        <taxon>Culicoidea</taxon>
        <taxon>Culicidae</taxon>
        <taxon>Anophelinae</taxon>
        <taxon>Anopheles</taxon>
    </lineage>
</organism>
<evidence type="ECO:0000313" key="2">
    <source>
        <dbReference type="EnsemblMetazoa" id="AATE018406-PA.1"/>
    </source>
</evidence>
<proteinExistence type="predicted"/>